<dbReference type="GO" id="GO:0005975">
    <property type="term" value="P:carbohydrate metabolic process"/>
    <property type="evidence" value="ECO:0007669"/>
    <property type="project" value="InterPro"/>
</dbReference>
<sequence length="603" mass="66467">MLDLRYYCQPEQLIQYRNEQVCRTPMTELPEELAAMIQDSNVGGIILFAENLQSVEQVVKLNHDMQRAAVDSYSGLELFISIDQEGGRVARMPRDLATSFSGNMAIGATQEKSGNYFAEQTGRILGLELSALGFNLNHAPNVDVNVNAENPVINVRSFGEQANLVAELGAAQLKAMQQQGVVGTLKHFPGHGDTSVDSHTGLPRVDHSIEDIIAVDLLPFQTAIDQGLAKMIMTAHIQYPQLDNSTFTTNDGSTMIKPATMSKRILTDLLRGKMGFEGVVITDALDMAGISHFFEPIDAIIETFNAGSDIALMPFRIRKAEDIQLLAQTLDQLELAVAEGRLSQIQVLESVERIFRLKQQLSSDFSENQLSENQAIANGVVGNPAHRQLEQALAEQSLVQVKNEQVLPIQSDQRVHLLMPDLGKCRALEQALKLQNSRLTVTCSDLHQFEYQQTRHHMLQADVFLVANITPKQSAVEMGGMEDIELQARGVQPLSKADQDTQIESLLRLAKDNNKSTIFVSLRAPYEMSRYEQYSDALIATFSYNVHTEDFGSDKNKNNGNVQAVGPAFSALAKLLTGKIIASGRLPVSVERTSDSLTTTTID</sequence>
<dbReference type="EMBL" id="VCBC01000003">
    <property type="protein sequence ID" value="TLU67416.1"/>
    <property type="molecule type" value="Genomic_DNA"/>
</dbReference>
<comment type="caution">
    <text evidence="7">The sequence shown here is derived from an EMBL/GenBank/DDBJ whole genome shotgun (WGS) entry which is preliminary data.</text>
</comment>
<dbReference type="GO" id="GO:0004563">
    <property type="term" value="F:beta-N-acetylhexosaminidase activity"/>
    <property type="evidence" value="ECO:0007669"/>
    <property type="project" value="UniProtKB-EC"/>
</dbReference>
<keyword evidence="5" id="KW-0326">Glycosidase</keyword>
<dbReference type="EC" id="3.2.1.52" evidence="3"/>
<evidence type="ECO:0000256" key="2">
    <source>
        <dbReference type="ARBA" id="ARBA00005336"/>
    </source>
</evidence>
<feature type="domain" description="Glycoside hydrolase family 3 N-terminal" evidence="6">
    <location>
        <begin position="28"/>
        <end position="357"/>
    </location>
</feature>
<accession>A0A5R9IW69</accession>
<keyword evidence="8" id="KW-1185">Reference proteome</keyword>
<dbReference type="InterPro" id="IPR036881">
    <property type="entry name" value="Glyco_hydro_3_C_sf"/>
</dbReference>
<dbReference type="InterPro" id="IPR036962">
    <property type="entry name" value="Glyco_hydro_3_N_sf"/>
</dbReference>
<proteinExistence type="inferred from homology"/>
<protein>
    <recommendedName>
        <fullName evidence="3">beta-N-acetylhexosaminidase</fullName>
        <ecNumber evidence="3">3.2.1.52</ecNumber>
    </recommendedName>
</protein>
<evidence type="ECO:0000256" key="3">
    <source>
        <dbReference type="ARBA" id="ARBA00012663"/>
    </source>
</evidence>
<evidence type="ECO:0000259" key="6">
    <source>
        <dbReference type="Pfam" id="PF00933"/>
    </source>
</evidence>
<evidence type="ECO:0000256" key="1">
    <source>
        <dbReference type="ARBA" id="ARBA00001231"/>
    </source>
</evidence>
<dbReference type="InterPro" id="IPR019800">
    <property type="entry name" value="Glyco_hydro_3_AS"/>
</dbReference>
<comment type="similarity">
    <text evidence="2">Belongs to the glycosyl hydrolase 3 family.</text>
</comment>
<dbReference type="PANTHER" id="PTHR30480">
    <property type="entry name" value="BETA-HEXOSAMINIDASE-RELATED"/>
    <property type="match status" value="1"/>
</dbReference>
<dbReference type="Proteomes" id="UP000307790">
    <property type="component" value="Unassembled WGS sequence"/>
</dbReference>
<dbReference type="Gene3D" id="3.20.20.300">
    <property type="entry name" value="Glycoside hydrolase, family 3, N-terminal domain"/>
    <property type="match status" value="1"/>
</dbReference>
<dbReference type="InterPro" id="IPR001764">
    <property type="entry name" value="Glyco_hydro_3_N"/>
</dbReference>
<dbReference type="Pfam" id="PF00933">
    <property type="entry name" value="Glyco_hydro_3"/>
    <property type="match status" value="1"/>
</dbReference>
<evidence type="ECO:0000256" key="4">
    <source>
        <dbReference type="ARBA" id="ARBA00022801"/>
    </source>
</evidence>
<evidence type="ECO:0000256" key="5">
    <source>
        <dbReference type="ARBA" id="ARBA00023295"/>
    </source>
</evidence>
<dbReference type="SUPFAM" id="SSF51445">
    <property type="entry name" value="(Trans)glycosidases"/>
    <property type="match status" value="1"/>
</dbReference>
<dbReference type="OrthoDB" id="9786661at2"/>
<dbReference type="PANTHER" id="PTHR30480:SF13">
    <property type="entry name" value="BETA-HEXOSAMINIDASE"/>
    <property type="match status" value="1"/>
</dbReference>
<dbReference type="InterPro" id="IPR017853">
    <property type="entry name" value="GH"/>
</dbReference>
<dbReference type="InterPro" id="IPR050226">
    <property type="entry name" value="NagZ_Beta-hexosaminidase"/>
</dbReference>
<evidence type="ECO:0000313" key="7">
    <source>
        <dbReference type="EMBL" id="TLU67416.1"/>
    </source>
</evidence>
<reference evidence="7 8" key="1">
    <citation type="submission" date="2019-05" db="EMBL/GenBank/DDBJ databases">
        <title>Genome sequences of Thalassotalea litorea 1K03283.</title>
        <authorList>
            <person name="Zhang D."/>
        </authorList>
    </citation>
    <scope>NUCLEOTIDE SEQUENCE [LARGE SCALE GENOMIC DNA]</scope>
    <source>
        <strain evidence="7 8">MCCC 1K03283</strain>
    </source>
</reference>
<keyword evidence="4 7" id="KW-0378">Hydrolase</keyword>
<evidence type="ECO:0000313" key="8">
    <source>
        <dbReference type="Proteomes" id="UP000307790"/>
    </source>
</evidence>
<comment type="catalytic activity">
    <reaction evidence="1">
        <text>Hydrolysis of terminal non-reducing N-acetyl-D-hexosamine residues in N-acetyl-beta-D-hexosaminides.</text>
        <dbReference type="EC" id="3.2.1.52"/>
    </reaction>
</comment>
<gene>
    <name evidence="7" type="ORF">FE810_03585</name>
</gene>
<name>A0A5R9IW69_9GAMM</name>
<dbReference type="PROSITE" id="PS00775">
    <property type="entry name" value="GLYCOSYL_HYDROL_F3"/>
    <property type="match status" value="1"/>
</dbReference>
<organism evidence="7 8">
    <name type="scientific">Thalassotalea litorea</name>
    <dbReference type="NCBI Taxonomy" id="2020715"/>
    <lineage>
        <taxon>Bacteria</taxon>
        <taxon>Pseudomonadati</taxon>
        <taxon>Pseudomonadota</taxon>
        <taxon>Gammaproteobacteria</taxon>
        <taxon>Alteromonadales</taxon>
        <taxon>Colwelliaceae</taxon>
        <taxon>Thalassotalea</taxon>
    </lineage>
</organism>
<dbReference type="GO" id="GO:0009254">
    <property type="term" value="P:peptidoglycan turnover"/>
    <property type="evidence" value="ECO:0007669"/>
    <property type="project" value="TreeGrafter"/>
</dbReference>
<dbReference type="Gene3D" id="3.40.50.1700">
    <property type="entry name" value="Glycoside hydrolase family 3 C-terminal domain"/>
    <property type="match status" value="1"/>
</dbReference>
<dbReference type="AlphaFoldDB" id="A0A5R9IW69"/>